<accession>A0ABW2XCW5</accession>
<keyword evidence="4" id="KW-1185">Reference proteome</keyword>
<dbReference type="Proteomes" id="UP001596915">
    <property type="component" value="Unassembled WGS sequence"/>
</dbReference>
<sequence length="127" mass="14694">MHRLDRPGRLGGAGTDRHGAAGHARPPPARPDGHRLNSVLRGWCAYFRPGVSNVAFCYLSHYAWMRVTRWIRRKHPGITWKQLRRRYYGGGWWPVTEEAELFNPAKVSTTRYRYRGKLIPAPWPTTA</sequence>
<dbReference type="InterPro" id="IPR013597">
    <property type="entry name" value="Mat_intron_G2"/>
</dbReference>
<evidence type="ECO:0000313" key="3">
    <source>
        <dbReference type="EMBL" id="MFD0629648.1"/>
    </source>
</evidence>
<name>A0ABW2XCW5_9ACTN</name>
<feature type="domain" description="Group II intron maturase-specific" evidence="2">
    <location>
        <begin position="35"/>
        <end position="88"/>
    </location>
</feature>
<comment type="caution">
    <text evidence="3">The sequence shown here is derived from an EMBL/GenBank/DDBJ whole genome shotgun (WGS) entry which is preliminary data.</text>
</comment>
<protein>
    <submittedName>
        <fullName evidence="3">Group II intron maturase-specific domain-containing protein</fullName>
    </submittedName>
</protein>
<feature type="region of interest" description="Disordered" evidence="1">
    <location>
        <begin position="1"/>
        <end position="33"/>
    </location>
</feature>
<dbReference type="EMBL" id="JBHTGL010000008">
    <property type="protein sequence ID" value="MFD0629648.1"/>
    <property type="molecule type" value="Genomic_DNA"/>
</dbReference>
<evidence type="ECO:0000313" key="4">
    <source>
        <dbReference type="Proteomes" id="UP001596915"/>
    </source>
</evidence>
<proteinExistence type="predicted"/>
<reference evidence="4" key="1">
    <citation type="journal article" date="2019" name="Int. J. Syst. Evol. Microbiol.">
        <title>The Global Catalogue of Microorganisms (GCM) 10K type strain sequencing project: providing services to taxonomists for standard genome sequencing and annotation.</title>
        <authorList>
            <consortium name="The Broad Institute Genomics Platform"/>
            <consortium name="The Broad Institute Genome Sequencing Center for Infectious Disease"/>
            <person name="Wu L."/>
            <person name="Ma J."/>
        </authorList>
    </citation>
    <scope>NUCLEOTIDE SEQUENCE [LARGE SCALE GENOMIC DNA]</scope>
    <source>
        <strain evidence="4">JCM 12607</strain>
    </source>
</reference>
<dbReference type="Pfam" id="PF08388">
    <property type="entry name" value="GIIM"/>
    <property type="match status" value="1"/>
</dbReference>
<organism evidence="3 4">
    <name type="scientific">Streptomyces sanglieri</name>
    <dbReference type="NCBI Taxonomy" id="193460"/>
    <lineage>
        <taxon>Bacteria</taxon>
        <taxon>Bacillati</taxon>
        <taxon>Actinomycetota</taxon>
        <taxon>Actinomycetes</taxon>
        <taxon>Kitasatosporales</taxon>
        <taxon>Streptomycetaceae</taxon>
        <taxon>Streptomyces</taxon>
    </lineage>
</organism>
<gene>
    <name evidence="3" type="ORF">ACFQ2K_50620</name>
</gene>
<evidence type="ECO:0000256" key="1">
    <source>
        <dbReference type="SAM" id="MobiDB-lite"/>
    </source>
</evidence>
<evidence type="ECO:0000259" key="2">
    <source>
        <dbReference type="Pfam" id="PF08388"/>
    </source>
</evidence>